<dbReference type="PANTHER" id="PTHR11439:SF462">
    <property type="match status" value="1"/>
</dbReference>
<evidence type="ECO:0000259" key="1">
    <source>
        <dbReference type="Pfam" id="PF07727"/>
    </source>
</evidence>
<dbReference type="AlphaFoldDB" id="A0AAV3QJP4"/>
<evidence type="ECO:0000313" key="2">
    <source>
        <dbReference type="EMBL" id="GAA0163206.1"/>
    </source>
</evidence>
<reference evidence="2 3" key="1">
    <citation type="submission" date="2024-01" db="EMBL/GenBank/DDBJ databases">
        <title>The complete chloroplast genome sequence of Lithospermum erythrorhizon: insights into the phylogenetic relationship among Boraginaceae species and the maternal lineages of purple gromwells.</title>
        <authorList>
            <person name="Okada T."/>
            <person name="Watanabe K."/>
        </authorList>
    </citation>
    <scope>NUCLEOTIDE SEQUENCE [LARGE SCALE GENOMIC DNA]</scope>
</reference>
<evidence type="ECO:0000313" key="3">
    <source>
        <dbReference type="Proteomes" id="UP001454036"/>
    </source>
</evidence>
<proteinExistence type="predicted"/>
<dbReference type="PANTHER" id="PTHR11439">
    <property type="entry name" value="GAG-POL-RELATED RETROTRANSPOSON"/>
    <property type="match status" value="1"/>
</dbReference>
<dbReference type="EMBL" id="BAABME010021401">
    <property type="protein sequence ID" value="GAA0163206.1"/>
    <property type="molecule type" value="Genomic_DNA"/>
</dbReference>
<dbReference type="InterPro" id="IPR013103">
    <property type="entry name" value="RVT_2"/>
</dbReference>
<sequence length="264" mass="29603">MTTVRLFLAVVAIKNCELHQMDVHNAFLHGNLKEKVYMRQPPGFQSRTLGSINVLIYVDDLILSGNNHTALCKFKEYLSRCFHIKDLGVLKYFLGVEVARNRKGLYLCQRKYTLDIIAETGLLVSSGTKVRSLECCVAGCSLSQRQPRPRHSLSGWIVFLGGSPVSWKTRKQMTVSRSSAEAEYRSMATLVCELKWLKGLLLSLGVAHPPSMSLFCDSNSALHLARNPVFHEHQLADIFTKALGRQQFELLLSKLGICDLHAPT</sequence>
<dbReference type="InterPro" id="IPR043502">
    <property type="entry name" value="DNA/RNA_pol_sf"/>
</dbReference>
<organism evidence="2 3">
    <name type="scientific">Lithospermum erythrorhizon</name>
    <name type="common">Purple gromwell</name>
    <name type="synonym">Lithospermum officinale var. erythrorhizon</name>
    <dbReference type="NCBI Taxonomy" id="34254"/>
    <lineage>
        <taxon>Eukaryota</taxon>
        <taxon>Viridiplantae</taxon>
        <taxon>Streptophyta</taxon>
        <taxon>Embryophyta</taxon>
        <taxon>Tracheophyta</taxon>
        <taxon>Spermatophyta</taxon>
        <taxon>Magnoliopsida</taxon>
        <taxon>eudicotyledons</taxon>
        <taxon>Gunneridae</taxon>
        <taxon>Pentapetalae</taxon>
        <taxon>asterids</taxon>
        <taxon>lamiids</taxon>
        <taxon>Boraginales</taxon>
        <taxon>Boraginaceae</taxon>
        <taxon>Boraginoideae</taxon>
        <taxon>Lithospermeae</taxon>
        <taxon>Lithospermum</taxon>
    </lineage>
</organism>
<dbReference type="Pfam" id="PF07727">
    <property type="entry name" value="RVT_2"/>
    <property type="match status" value="2"/>
</dbReference>
<name>A0AAV3QJP4_LITER</name>
<accession>A0AAV3QJP4</accession>
<keyword evidence="3" id="KW-1185">Reference proteome</keyword>
<dbReference type="SUPFAM" id="SSF56672">
    <property type="entry name" value="DNA/RNA polymerases"/>
    <property type="match status" value="1"/>
</dbReference>
<comment type="caution">
    <text evidence="2">The sequence shown here is derived from an EMBL/GenBank/DDBJ whole genome shotgun (WGS) entry which is preliminary data.</text>
</comment>
<protein>
    <recommendedName>
        <fullName evidence="1">Reverse transcriptase Ty1/copia-type domain-containing protein</fullName>
    </recommendedName>
</protein>
<gene>
    <name evidence="2" type="ORF">LIER_39553</name>
</gene>
<feature type="domain" description="Reverse transcriptase Ty1/copia-type" evidence="1">
    <location>
        <begin position="52"/>
        <end position="123"/>
    </location>
</feature>
<dbReference type="CDD" id="cd09272">
    <property type="entry name" value="RNase_HI_RT_Ty1"/>
    <property type="match status" value="1"/>
</dbReference>
<feature type="domain" description="Reverse transcriptase Ty1/copia-type" evidence="1">
    <location>
        <begin position="3"/>
        <end position="46"/>
    </location>
</feature>
<dbReference type="Proteomes" id="UP001454036">
    <property type="component" value="Unassembled WGS sequence"/>
</dbReference>